<sequence>MTETIGTFWPSPSYPDPGHWMSVGASDPWEPRGSDGNNRSSTNLMMALTGWVDPHPAGPDDAVLPRETRWRIPRDVLSC</sequence>
<comment type="caution">
    <text evidence="1">The sequence shown here is derived from an EMBL/GenBank/DDBJ whole genome shotgun (WGS) entry which is preliminary data.</text>
</comment>
<keyword evidence="2" id="KW-1185">Reference proteome</keyword>
<evidence type="ECO:0000313" key="1">
    <source>
        <dbReference type="EMBL" id="KAK3763697.1"/>
    </source>
</evidence>
<dbReference type="EMBL" id="JAWDGP010004519">
    <property type="protein sequence ID" value="KAK3763697.1"/>
    <property type="molecule type" value="Genomic_DNA"/>
</dbReference>
<dbReference type="AlphaFoldDB" id="A0AAE1DAV1"/>
<organism evidence="1 2">
    <name type="scientific">Elysia crispata</name>
    <name type="common">lettuce slug</name>
    <dbReference type="NCBI Taxonomy" id="231223"/>
    <lineage>
        <taxon>Eukaryota</taxon>
        <taxon>Metazoa</taxon>
        <taxon>Spiralia</taxon>
        <taxon>Lophotrochozoa</taxon>
        <taxon>Mollusca</taxon>
        <taxon>Gastropoda</taxon>
        <taxon>Heterobranchia</taxon>
        <taxon>Euthyneura</taxon>
        <taxon>Panpulmonata</taxon>
        <taxon>Sacoglossa</taxon>
        <taxon>Placobranchoidea</taxon>
        <taxon>Plakobranchidae</taxon>
        <taxon>Elysia</taxon>
    </lineage>
</organism>
<proteinExistence type="predicted"/>
<dbReference type="Proteomes" id="UP001283361">
    <property type="component" value="Unassembled WGS sequence"/>
</dbReference>
<gene>
    <name evidence="1" type="ORF">RRG08_020378</name>
</gene>
<reference evidence="1" key="1">
    <citation type="journal article" date="2023" name="G3 (Bethesda)">
        <title>A reference genome for the long-term kleptoplast-retaining sea slug Elysia crispata morphotype clarki.</title>
        <authorList>
            <person name="Eastman K.E."/>
            <person name="Pendleton A.L."/>
            <person name="Shaikh M.A."/>
            <person name="Suttiyut T."/>
            <person name="Ogas R."/>
            <person name="Tomko P."/>
            <person name="Gavelis G."/>
            <person name="Widhalm J.R."/>
            <person name="Wisecaver J.H."/>
        </authorList>
    </citation>
    <scope>NUCLEOTIDE SEQUENCE</scope>
    <source>
        <strain evidence="1">ECLA1</strain>
    </source>
</reference>
<name>A0AAE1DAV1_9GAST</name>
<protein>
    <submittedName>
        <fullName evidence="1">Uncharacterized protein</fullName>
    </submittedName>
</protein>
<evidence type="ECO:0000313" key="2">
    <source>
        <dbReference type="Proteomes" id="UP001283361"/>
    </source>
</evidence>
<accession>A0AAE1DAV1</accession>